<proteinExistence type="predicted"/>
<comment type="caution">
    <text evidence="2">The sequence shown here is derived from an EMBL/GenBank/DDBJ whole genome shotgun (WGS) entry which is preliminary data.</text>
</comment>
<dbReference type="InterPro" id="IPR002123">
    <property type="entry name" value="Plipid/glycerol_acylTrfase"/>
</dbReference>
<evidence type="ECO:0000313" key="2">
    <source>
        <dbReference type="EMBL" id="MBB6050876.1"/>
    </source>
</evidence>
<keyword evidence="3" id="KW-1185">Reference proteome</keyword>
<gene>
    <name evidence="2" type="ORF">HNQ39_002667</name>
</gene>
<keyword evidence="2" id="KW-0808">Transferase</keyword>
<dbReference type="AlphaFoldDB" id="A0A7W9SQB5"/>
<sequence length="422" mass="48092">MSSDSSEIIVPGRADFIAAKPTPSVIRVAQRYSNAIVGVLGISGVDYDQDELERFRELAGERVLLTPNHPTNTDPALVFHLSAQVSQSFRYLACRESFDHCLGLWGHLIKRIGAHSVIRGTADRASFRATRELLASPASKLVIFPEGEVYSQNDTLLPFHDGVFQLAFWALEDARKDDESATLFIQPVALKYKFTTDMRLPILFSLNRLEHFTGSPIAHTASTYERLRGIGFAMLRSLEREYRLPSPKEKDEDLESDFTPRLEAIKEAILQRVALAVGIPDPRGETLPERMRTLIHAIETVTRDEPDPATKTPYDTELRRQQRERARPLLRDLDRIANWIAVYDGYVREDPTPERLFDLLVRLERECFGRSYLTGPRRARVRLPEPLNLGDRLAAYRAARRAEVRAVAKEAEKRIFTELRSR</sequence>
<dbReference type="RefSeq" id="WP_184196618.1">
    <property type="nucleotide sequence ID" value="NZ_JACHGW010000002.1"/>
</dbReference>
<reference evidence="2 3" key="1">
    <citation type="submission" date="2020-08" db="EMBL/GenBank/DDBJ databases">
        <title>Genomic Encyclopedia of Type Strains, Phase IV (KMG-IV): sequencing the most valuable type-strain genomes for metagenomic binning, comparative biology and taxonomic classification.</title>
        <authorList>
            <person name="Goeker M."/>
        </authorList>
    </citation>
    <scope>NUCLEOTIDE SEQUENCE [LARGE SCALE GENOMIC DNA]</scope>
    <source>
        <strain evidence="2 3">DSM 23562</strain>
    </source>
</reference>
<name>A0A7W9SQB5_ARMRO</name>
<evidence type="ECO:0000259" key="1">
    <source>
        <dbReference type="SMART" id="SM00563"/>
    </source>
</evidence>
<keyword evidence="2" id="KW-0012">Acyltransferase</keyword>
<organism evidence="2 3">
    <name type="scientific">Armatimonas rosea</name>
    <dbReference type="NCBI Taxonomy" id="685828"/>
    <lineage>
        <taxon>Bacteria</taxon>
        <taxon>Bacillati</taxon>
        <taxon>Armatimonadota</taxon>
        <taxon>Armatimonadia</taxon>
        <taxon>Armatimonadales</taxon>
        <taxon>Armatimonadaceae</taxon>
        <taxon>Armatimonas</taxon>
    </lineage>
</organism>
<dbReference type="Pfam" id="PF01553">
    <property type="entry name" value="Acyltransferase"/>
    <property type="match status" value="1"/>
</dbReference>
<dbReference type="GO" id="GO:0016746">
    <property type="term" value="F:acyltransferase activity"/>
    <property type="evidence" value="ECO:0007669"/>
    <property type="project" value="UniProtKB-KW"/>
</dbReference>
<protein>
    <submittedName>
        <fullName evidence="2">1-acyl-sn-glycerol-3-phosphate acyltransferase</fullName>
    </submittedName>
</protein>
<feature type="domain" description="Phospholipid/glycerol acyltransferase" evidence="1">
    <location>
        <begin position="63"/>
        <end position="193"/>
    </location>
</feature>
<evidence type="ECO:0000313" key="3">
    <source>
        <dbReference type="Proteomes" id="UP000520814"/>
    </source>
</evidence>
<dbReference type="SUPFAM" id="SSF69593">
    <property type="entry name" value="Glycerol-3-phosphate (1)-acyltransferase"/>
    <property type="match status" value="1"/>
</dbReference>
<dbReference type="SMART" id="SM00563">
    <property type="entry name" value="PlsC"/>
    <property type="match status" value="1"/>
</dbReference>
<accession>A0A7W9SQB5</accession>
<dbReference type="EMBL" id="JACHGW010000002">
    <property type="protein sequence ID" value="MBB6050876.1"/>
    <property type="molecule type" value="Genomic_DNA"/>
</dbReference>
<dbReference type="Proteomes" id="UP000520814">
    <property type="component" value="Unassembled WGS sequence"/>
</dbReference>